<dbReference type="STRING" id="37001.A0A1A9WMF7"/>
<dbReference type="Gene3D" id="1.20.920.20">
    <property type="match status" value="1"/>
</dbReference>
<evidence type="ECO:0000256" key="10">
    <source>
        <dbReference type="ARBA" id="ARBA00023212"/>
    </source>
</evidence>
<keyword evidence="5" id="KW-0547">Nucleotide-binding</keyword>
<keyword evidence="7" id="KW-0243">Dynein</keyword>
<dbReference type="Gene3D" id="1.20.920.30">
    <property type="match status" value="1"/>
</dbReference>
<dbReference type="EnsemblMetazoa" id="GBRI024986-RA">
    <property type="protein sequence ID" value="GBRI024986-PA"/>
    <property type="gene ID" value="GBRI024986"/>
</dbReference>
<evidence type="ECO:0008006" key="19">
    <source>
        <dbReference type="Google" id="ProtNLM"/>
    </source>
</evidence>
<evidence type="ECO:0000256" key="7">
    <source>
        <dbReference type="ARBA" id="ARBA00023017"/>
    </source>
</evidence>
<keyword evidence="18" id="KW-1185">Reference proteome</keyword>
<keyword evidence="10" id="KW-0206">Cytoskeleton</keyword>
<dbReference type="InterPro" id="IPR027417">
    <property type="entry name" value="P-loop_NTPase"/>
</dbReference>
<dbReference type="GO" id="GO:0005524">
    <property type="term" value="F:ATP binding"/>
    <property type="evidence" value="ECO:0007669"/>
    <property type="project" value="UniProtKB-KW"/>
</dbReference>
<feature type="domain" description="Dynein heavy chain coiled coil stalk" evidence="13">
    <location>
        <begin position="387"/>
        <end position="720"/>
    </location>
</feature>
<evidence type="ECO:0000259" key="16">
    <source>
        <dbReference type="Pfam" id="PF18198"/>
    </source>
</evidence>
<dbReference type="Gene3D" id="3.40.50.300">
    <property type="entry name" value="P-loop containing nucleotide triphosphate hydrolases"/>
    <property type="match status" value="3"/>
</dbReference>
<evidence type="ECO:0000256" key="6">
    <source>
        <dbReference type="ARBA" id="ARBA00022840"/>
    </source>
</evidence>
<dbReference type="InterPro" id="IPR004273">
    <property type="entry name" value="Dynein_heavy_D6_P-loop"/>
</dbReference>
<dbReference type="FunFam" id="1.20.920.20:FF:000002">
    <property type="entry name" value="Cytoplasmic dynein 1 heavy chain"/>
    <property type="match status" value="1"/>
</dbReference>
<evidence type="ECO:0000256" key="3">
    <source>
        <dbReference type="ARBA" id="ARBA00022490"/>
    </source>
</evidence>
<feature type="domain" description="Dynein heavy chain AAA lid" evidence="16">
    <location>
        <begin position="1357"/>
        <end position="1491"/>
    </location>
</feature>
<evidence type="ECO:0000259" key="15">
    <source>
        <dbReference type="Pfam" id="PF12781"/>
    </source>
</evidence>
<evidence type="ECO:0000259" key="12">
    <source>
        <dbReference type="Pfam" id="PF03028"/>
    </source>
</evidence>
<protein>
    <recommendedName>
        <fullName evidence="19">Cytoplasmic dynein 2 heavy chain 1</fullName>
    </recommendedName>
</protein>
<keyword evidence="4" id="KW-0493">Microtubule</keyword>
<evidence type="ECO:0000256" key="1">
    <source>
        <dbReference type="ARBA" id="ARBA00004245"/>
    </source>
</evidence>
<keyword evidence="8 11" id="KW-0175">Coiled coil</keyword>
<organism evidence="17 18">
    <name type="scientific">Glossina brevipalpis</name>
    <dbReference type="NCBI Taxonomy" id="37001"/>
    <lineage>
        <taxon>Eukaryota</taxon>
        <taxon>Metazoa</taxon>
        <taxon>Ecdysozoa</taxon>
        <taxon>Arthropoda</taxon>
        <taxon>Hexapoda</taxon>
        <taxon>Insecta</taxon>
        <taxon>Pterygota</taxon>
        <taxon>Neoptera</taxon>
        <taxon>Endopterygota</taxon>
        <taxon>Diptera</taxon>
        <taxon>Brachycera</taxon>
        <taxon>Muscomorpha</taxon>
        <taxon>Hippoboscoidea</taxon>
        <taxon>Glossinidae</taxon>
        <taxon>Glossina</taxon>
    </lineage>
</organism>
<dbReference type="InterPro" id="IPR024317">
    <property type="entry name" value="Dynein_heavy_chain_D4_dom"/>
</dbReference>
<evidence type="ECO:0000313" key="17">
    <source>
        <dbReference type="EnsemblMetazoa" id="GBRI024986-PA"/>
    </source>
</evidence>
<dbReference type="GO" id="GO:0007018">
    <property type="term" value="P:microtubule-based movement"/>
    <property type="evidence" value="ECO:0007669"/>
    <property type="project" value="InterPro"/>
</dbReference>
<dbReference type="VEuPathDB" id="VectorBase:GBRI024986"/>
<evidence type="ECO:0000313" key="18">
    <source>
        <dbReference type="Proteomes" id="UP000091820"/>
    </source>
</evidence>
<evidence type="ECO:0000256" key="9">
    <source>
        <dbReference type="ARBA" id="ARBA00023175"/>
    </source>
</evidence>
<dbReference type="Pfam" id="PF12781">
    <property type="entry name" value="AAA_9"/>
    <property type="match status" value="1"/>
</dbReference>
<reference evidence="18" key="1">
    <citation type="submission" date="2014-03" db="EMBL/GenBank/DDBJ databases">
        <authorList>
            <person name="Aksoy S."/>
            <person name="Warren W."/>
            <person name="Wilson R.K."/>
        </authorList>
    </citation>
    <scope>NUCLEOTIDE SEQUENCE [LARGE SCALE GENOMIC DNA]</scope>
    <source>
        <strain evidence="18">IAEA</strain>
    </source>
</reference>
<dbReference type="InterPro" id="IPR041658">
    <property type="entry name" value="AAA_lid_11"/>
</dbReference>
<evidence type="ECO:0000256" key="11">
    <source>
        <dbReference type="SAM" id="Coils"/>
    </source>
</evidence>
<dbReference type="GO" id="GO:0051959">
    <property type="term" value="F:dynein light intermediate chain binding"/>
    <property type="evidence" value="ECO:0007669"/>
    <property type="project" value="InterPro"/>
</dbReference>
<dbReference type="GO" id="GO:0008569">
    <property type="term" value="F:minus-end-directed microtubule motor activity"/>
    <property type="evidence" value="ECO:0007669"/>
    <property type="project" value="InterPro"/>
</dbReference>
<dbReference type="Proteomes" id="UP000091820">
    <property type="component" value="Unassembled WGS sequence"/>
</dbReference>
<dbReference type="InterPro" id="IPR024743">
    <property type="entry name" value="Dynein_HC_stalk"/>
</dbReference>
<reference evidence="17" key="2">
    <citation type="submission" date="2020-05" db="UniProtKB">
        <authorList>
            <consortium name="EnsemblMetazoa"/>
        </authorList>
    </citation>
    <scope>IDENTIFICATION</scope>
    <source>
        <strain evidence="17">IAEA</strain>
    </source>
</reference>
<dbReference type="GO" id="GO:0005874">
    <property type="term" value="C:microtubule"/>
    <property type="evidence" value="ECO:0007669"/>
    <property type="project" value="UniProtKB-KW"/>
</dbReference>
<comment type="similarity">
    <text evidence="2">Belongs to the dynein heavy chain family.</text>
</comment>
<dbReference type="GO" id="GO:0045505">
    <property type="term" value="F:dynein intermediate chain binding"/>
    <property type="evidence" value="ECO:0007669"/>
    <property type="project" value="InterPro"/>
</dbReference>
<feature type="domain" description="Dynein heavy chain AAA module D4" evidence="14">
    <location>
        <begin position="131"/>
        <end position="373"/>
    </location>
</feature>
<name>A0A1A9WMF7_9MUSC</name>
<evidence type="ECO:0000256" key="2">
    <source>
        <dbReference type="ARBA" id="ARBA00008887"/>
    </source>
</evidence>
<accession>A0A1A9WMF7</accession>
<evidence type="ECO:0000256" key="5">
    <source>
        <dbReference type="ARBA" id="ARBA00022741"/>
    </source>
</evidence>
<dbReference type="SUPFAM" id="SSF57997">
    <property type="entry name" value="Tropomyosin"/>
    <property type="match status" value="1"/>
</dbReference>
<keyword evidence="6" id="KW-0067">ATP-binding</keyword>
<keyword evidence="3" id="KW-0963">Cytoplasm</keyword>
<evidence type="ECO:0000256" key="8">
    <source>
        <dbReference type="ARBA" id="ARBA00023054"/>
    </source>
</evidence>
<dbReference type="InterPro" id="IPR035706">
    <property type="entry name" value="AAA_9"/>
</dbReference>
<dbReference type="PANTHER" id="PTHR45703:SF22">
    <property type="entry name" value="DYNEIN CYTOPLASMIC 2 HEAVY CHAIN 1"/>
    <property type="match status" value="1"/>
</dbReference>
<dbReference type="Pfam" id="PF12780">
    <property type="entry name" value="AAA_8"/>
    <property type="match status" value="1"/>
</dbReference>
<dbReference type="Pfam" id="PF18198">
    <property type="entry name" value="AAA_lid_11"/>
    <property type="match status" value="1"/>
</dbReference>
<sequence length="1729" mass="198569">MAFTTNTTMTATASTRSTHCRVNYQFSPKFLLKVLENLKYYPENSFYEALQCELLSIFRDRLSTTEDVEKFDFILKQTLRKIKSKEKIYFVPKSLQIGNRLQTLQHDEWMEEVQKQITICNSENLVIDAPLTRELLEQTAKVVRLLARSQTHVLLVGPAGSRQFDTIYIAATMQQAKVHSLQVNSGNYGLQEFYNDFKLAMQMAALDNQCTCLVVEHFWLNYAPDILKPIEALLEESEILDLFGDDLESIASSLKPNAQLDGYQESMASYFMKRVHQNLHIIICLDSTSAKINEYFNNYPALQRKMEMLFIKPASQDTYASLPKKYMEILSDISTSTKDKISISSHFNEILEDFLVKGPPLRYYQLIKSYYHIYGKFYGDINKRLQKLQLGVDKLSAAYALVDSLKLNAVQQEEALAEKRQLANEALQMISATMRNANEQKSSMLELKQQTQVSSEKLKERQKEIRDELAEVEPILAEASAAVGQIKSEALSEIRSLRAPPDAIRDILEGVLRLMGIRDTSWNSMKTFLAKRGVKEDIRSLDPSRISPENCEAVQKLLNAKSDSFVMKNAKRASAAAAPLATWVKASVRYSKVIQSIKPLEREQTELQQNLQVAENEMQSLLSGLDDVDNRVKQLSVKLNAYTQEAAMLELKLEEARNTLQAAETLVQQLSNEYKTWKVQLEEYKETQKNLDTKSLMISLALNYLAHAPLQERNSALNQTTSELQMKESFDLRRNLITEQEQIIWESMGLARDAQILENAALLKLILSLPYASLSTPLLIDPTGTAVTWLKEYLQSQELAHELTTQNNPRLMYTLELAIRFGKILIIQDSQELRPALMQVITNRIYKKYDKRQLEVGSKLIDLHENFQLVLVTTNPKLNITTETQPYITCLPFTVTAVGLTDQLMSEAIIKKDFSLEEKRIELLRNEGILLKQRIELEDKLLEELSNAQGDILKNEKLLKTLNEVKESSSFINKSLRESAVIRETLLTDYTELKEMCRKAADFYVELILIYEMGSVTFIQLFSNVLELYDLHDVKNAEKIKDNFFGQLVRETFQYLARAISRDRHLTLALFISRTAFKQRIRSQDWELFVTNFTAAADFNSSSEQQRSQIMADVFTREAVVKLSVWLELQPELEGKLQLHNTNKWRNFVESNSDEIPVDNLTNFERLLLVQILRSDLITRYMRLTAEELLGLSIEAIQQPTIEVLVTESSCDKPIIMITQTENDPAFEIIALVSRLRGKDKYQEISIGRGMEKKALEIVKRSAELGHWVCIKNVHLAPEWLFELNKDLEVLKKSEDFRLWLICESTQGFSDAIIYKYVKVLYEYPSSIKQKAKKMLQNYATTEQDRSVLKEGKLMKIRVVLFLLLALLQERRRFIPQGWSQRYEFGESDLNTALTLLKWLDSLTVNNRCDWRIIQKLNENIAFGGRINNSRDLKILQKYLEVFLQNDSLSNRWAPFDGKVIIPTSQQWSDYVNALAKLPAQDEPETFKLSKKSNASRETDYAKCIIKELRVFHFGAASTDGDNLQKIEQQIKPLLNLWKKLAGNNTLKKTVEEFNDIVDKSSQPWLVFISTELKLAAEGYHLIHSTLGQAYNALKSRQVNPCDFTIQNLANNQVPLSWQRIWSGPSTALDYLKAFMCRAQASESRFKTCQNLQFIDEIDLATVYNCNTLLAALKLTISRSLNKSCKHLIIESLVLSHSYAQPNRSEASHAQYLLIKPLLFILLKLCLNI</sequence>
<evidence type="ECO:0000256" key="4">
    <source>
        <dbReference type="ARBA" id="ARBA00022701"/>
    </source>
</evidence>
<feature type="coiled-coil region" evidence="11">
    <location>
        <begin position="597"/>
        <end position="694"/>
    </location>
</feature>
<evidence type="ECO:0000259" key="13">
    <source>
        <dbReference type="Pfam" id="PF12777"/>
    </source>
</evidence>
<feature type="domain" description="Dynein heavy chain region D6 P-loop" evidence="12">
    <location>
        <begin position="1211"/>
        <end position="1320"/>
    </location>
</feature>
<keyword evidence="9" id="KW-0505">Motor protein</keyword>
<comment type="subcellular location">
    <subcellularLocation>
        <location evidence="1">Cytoplasm</location>
        <location evidence="1">Cytoskeleton</location>
    </subcellularLocation>
</comment>
<proteinExistence type="inferred from homology"/>
<dbReference type="Pfam" id="PF12777">
    <property type="entry name" value="MT"/>
    <property type="match status" value="1"/>
</dbReference>
<evidence type="ECO:0000259" key="14">
    <source>
        <dbReference type="Pfam" id="PF12780"/>
    </source>
</evidence>
<dbReference type="Gene3D" id="6.10.140.1060">
    <property type="match status" value="1"/>
</dbReference>
<dbReference type="PANTHER" id="PTHR45703">
    <property type="entry name" value="DYNEIN HEAVY CHAIN"/>
    <property type="match status" value="1"/>
</dbReference>
<dbReference type="Gene3D" id="1.10.8.720">
    <property type="entry name" value="Region D6 of dynein motor"/>
    <property type="match status" value="1"/>
</dbReference>
<feature type="domain" description="Dynein heavy chain ATP-binding dynein motor region" evidence="15">
    <location>
        <begin position="745"/>
        <end position="970"/>
    </location>
</feature>
<dbReference type="InterPro" id="IPR042219">
    <property type="entry name" value="AAA_lid_11_sf"/>
</dbReference>
<dbReference type="GO" id="GO:0030286">
    <property type="term" value="C:dynein complex"/>
    <property type="evidence" value="ECO:0007669"/>
    <property type="project" value="UniProtKB-KW"/>
</dbReference>
<dbReference type="Pfam" id="PF03028">
    <property type="entry name" value="Dynein_heavy"/>
    <property type="match status" value="1"/>
</dbReference>
<dbReference type="InterPro" id="IPR026983">
    <property type="entry name" value="DHC"/>
</dbReference>
<feature type="coiled-coil region" evidence="11">
    <location>
        <begin position="402"/>
        <end position="468"/>
    </location>
</feature>